<name>A0A1F6C349_9BACT</name>
<dbReference type="PROSITE" id="PS51379">
    <property type="entry name" value="4FE4S_FER_2"/>
    <property type="match status" value="2"/>
</dbReference>
<keyword evidence="2" id="KW-0408">Iron</keyword>
<dbReference type="PANTHER" id="PTHR40447">
    <property type="entry name" value="ANAEROBIC SULFITE REDUCTASE SUBUNIT A"/>
    <property type="match status" value="1"/>
</dbReference>
<accession>A0A1F6C349</accession>
<evidence type="ECO:0000313" key="6">
    <source>
        <dbReference type="Proteomes" id="UP000176633"/>
    </source>
</evidence>
<protein>
    <recommendedName>
        <fullName evidence="4">4Fe-4S ferredoxin-type domain-containing protein</fullName>
    </recommendedName>
</protein>
<dbReference type="GO" id="GO:0051536">
    <property type="term" value="F:iron-sulfur cluster binding"/>
    <property type="evidence" value="ECO:0007669"/>
    <property type="project" value="UniProtKB-KW"/>
</dbReference>
<dbReference type="Proteomes" id="UP000176633">
    <property type="component" value="Unassembled WGS sequence"/>
</dbReference>
<sequence length="315" mass="36287">MTVVLEKSNIPKLTEALSRQYLVVDYEKDKTALSVKGYFLAPREKLFSFFSKTKKLSVRSSPKRKLLLFGLDLADIEALGQLDEIMTKPREDYFYLRKRRNSLIVGVVEHSITMPVATGDLILEKINPSQYRAVSLTKAGQEIVKNKFFKKEKNPEILIYPEEKSNLRELAQDSELLAEAVSWARVKNHPIWEKLEKICLGCGICAYVCPICHCFSMEDEIEIDGSASHRCRYWDACVLNNFSRVAGGKNFRPALKNRYFNWFYHKFVRAYKEYDNSQCVGCGRCQKYCPAEIDIEKVLSEIIRDYEKSLSAPTG</sequence>
<dbReference type="SUPFAM" id="SSF46548">
    <property type="entry name" value="alpha-helical ferredoxin"/>
    <property type="match status" value="1"/>
</dbReference>
<evidence type="ECO:0000256" key="2">
    <source>
        <dbReference type="ARBA" id="ARBA00023004"/>
    </source>
</evidence>
<dbReference type="Pfam" id="PF17179">
    <property type="entry name" value="Fer4_22"/>
    <property type="match status" value="1"/>
</dbReference>
<evidence type="ECO:0000256" key="3">
    <source>
        <dbReference type="ARBA" id="ARBA00023014"/>
    </source>
</evidence>
<dbReference type="AlphaFoldDB" id="A0A1F6C349"/>
<dbReference type="InterPro" id="IPR017900">
    <property type="entry name" value="4Fe4S_Fe_S_CS"/>
</dbReference>
<dbReference type="PANTHER" id="PTHR40447:SF1">
    <property type="entry name" value="ANAEROBIC SULFITE REDUCTASE SUBUNIT A"/>
    <property type="match status" value="1"/>
</dbReference>
<feature type="domain" description="4Fe-4S ferredoxin-type" evidence="4">
    <location>
        <begin position="270"/>
        <end position="298"/>
    </location>
</feature>
<gene>
    <name evidence="5" type="ORF">A3G50_02860</name>
</gene>
<comment type="caution">
    <text evidence="5">The sequence shown here is derived from an EMBL/GenBank/DDBJ whole genome shotgun (WGS) entry which is preliminary data.</text>
</comment>
<keyword evidence="1" id="KW-0479">Metal-binding</keyword>
<evidence type="ECO:0000259" key="4">
    <source>
        <dbReference type="PROSITE" id="PS51379"/>
    </source>
</evidence>
<dbReference type="PROSITE" id="PS00198">
    <property type="entry name" value="4FE4S_FER_1"/>
    <property type="match status" value="2"/>
</dbReference>
<dbReference type="STRING" id="1798473.A3G50_02860"/>
<dbReference type="GO" id="GO:0046872">
    <property type="term" value="F:metal ion binding"/>
    <property type="evidence" value="ECO:0007669"/>
    <property type="project" value="UniProtKB-KW"/>
</dbReference>
<evidence type="ECO:0000313" key="5">
    <source>
        <dbReference type="EMBL" id="OGG43493.1"/>
    </source>
</evidence>
<proteinExistence type="predicted"/>
<reference evidence="5 6" key="1">
    <citation type="journal article" date="2016" name="Nat. Commun.">
        <title>Thousands of microbial genomes shed light on interconnected biogeochemical processes in an aquifer system.</title>
        <authorList>
            <person name="Anantharaman K."/>
            <person name="Brown C.T."/>
            <person name="Hug L.A."/>
            <person name="Sharon I."/>
            <person name="Castelle C.J."/>
            <person name="Probst A.J."/>
            <person name="Thomas B.C."/>
            <person name="Singh A."/>
            <person name="Wilkins M.J."/>
            <person name="Karaoz U."/>
            <person name="Brodie E.L."/>
            <person name="Williams K.H."/>
            <person name="Hubbard S.S."/>
            <person name="Banfield J.F."/>
        </authorList>
    </citation>
    <scope>NUCLEOTIDE SEQUENCE [LARGE SCALE GENOMIC DNA]</scope>
</reference>
<dbReference type="InterPro" id="IPR017896">
    <property type="entry name" value="4Fe4S_Fe-S-bd"/>
</dbReference>
<feature type="domain" description="4Fe-4S ferredoxin-type" evidence="4">
    <location>
        <begin position="188"/>
        <end position="220"/>
    </location>
</feature>
<evidence type="ECO:0000256" key="1">
    <source>
        <dbReference type="ARBA" id="ARBA00022723"/>
    </source>
</evidence>
<dbReference type="EMBL" id="MFKM01000013">
    <property type="protein sequence ID" value="OGG43493.1"/>
    <property type="molecule type" value="Genomic_DNA"/>
</dbReference>
<organism evidence="5 6">
    <name type="scientific">Candidatus Jorgensenbacteria bacterium RIFCSPLOWO2_12_FULL_42_11</name>
    <dbReference type="NCBI Taxonomy" id="1798473"/>
    <lineage>
        <taxon>Bacteria</taxon>
        <taxon>Candidatus Joergenseniibacteriota</taxon>
    </lineage>
</organism>
<keyword evidence="3" id="KW-0411">Iron-sulfur</keyword>